<dbReference type="InterPro" id="IPR036942">
    <property type="entry name" value="Beta-barrel_TonB_sf"/>
</dbReference>
<keyword evidence="4 8" id="KW-0812">Transmembrane</keyword>
<dbReference type="Gene3D" id="2.170.130.10">
    <property type="entry name" value="TonB-dependent receptor, plug domain"/>
    <property type="match status" value="1"/>
</dbReference>
<dbReference type="GO" id="GO:0044718">
    <property type="term" value="P:siderophore transmembrane transport"/>
    <property type="evidence" value="ECO:0007669"/>
    <property type="project" value="TreeGrafter"/>
</dbReference>
<evidence type="ECO:0000256" key="6">
    <source>
        <dbReference type="ARBA" id="ARBA00023136"/>
    </source>
</evidence>
<evidence type="ECO:0000256" key="8">
    <source>
        <dbReference type="PROSITE-ProRule" id="PRU01360"/>
    </source>
</evidence>
<dbReference type="Gene3D" id="2.40.170.20">
    <property type="entry name" value="TonB-dependent receptor, beta-barrel domain"/>
    <property type="match status" value="1"/>
</dbReference>
<dbReference type="PANTHER" id="PTHR30069:SF27">
    <property type="entry name" value="BLL4766 PROTEIN"/>
    <property type="match status" value="1"/>
</dbReference>
<dbReference type="GO" id="GO:0015344">
    <property type="term" value="F:siderophore uptake transmembrane transporter activity"/>
    <property type="evidence" value="ECO:0007669"/>
    <property type="project" value="TreeGrafter"/>
</dbReference>
<evidence type="ECO:0000256" key="9">
    <source>
        <dbReference type="RuleBase" id="RU003357"/>
    </source>
</evidence>
<evidence type="ECO:0000256" key="5">
    <source>
        <dbReference type="ARBA" id="ARBA00023077"/>
    </source>
</evidence>
<evidence type="ECO:0000313" key="14">
    <source>
        <dbReference type="EMBL" id="RJG16772.1"/>
    </source>
</evidence>
<evidence type="ECO:0000313" key="15">
    <source>
        <dbReference type="Proteomes" id="UP000283734"/>
    </source>
</evidence>
<dbReference type="InterPro" id="IPR039426">
    <property type="entry name" value="TonB-dep_rcpt-like"/>
</dbReference>
<organism evidence="14 15">
    <name type="scientific">Alcanivorax profundi</name>
    <dbReference type="NCBI Taxonomy" id="2338368"/>
    <lineage>
        <taxon>Bacteria</taxon>
        <taxon>Pseudomonadati</taxon>
        <taxon>Pseudomonadota</taxon>
        <taxon>Gammaproteobacteria</taxon>
        <taxon>Oceanospirillales</taxon>
        <taxon>Alcanivoracaceae</taxon>
        <taxon>Alcanivorax</taxon>
    </lineage>
</organism>
<dbReference type="PROSITE" id="PS52016">
    <property type="entry name" value="TONB_DEPENDENT_REC_3"/>
    <property type="match status" value="1"/>
</dbReference>
<comment type="similarity">
    <text evidence="8 9">Belongs to the TonB-dependent receptor family.</text>
</comment>
<keyword evidence="11" id="KW-0732">Signal</keyword>
<keyword evidence="7 8" id="KW-0998">Cell outer membrane</keyword>
<evidence type="ECO:0000256" key="4">
    <source>
        <dbReference type="ARBA" id="ARBA00022692"/>
    </source>
</evidence>
<keyword evidence="3 8" id="KW-1134">Transmembrane beta strand</keyword>
<dbReference type="InterPro" id="IPR012910">
    <property type="entry name" value="Plug_dom"/>
</dbReference>
<dbReference type="Proteomes" id="UP000283734">
    <property type="component" value="Unassembled WGS sequence"/>
</dbReference>
<evidence type="ECO:0000259" key="12">
    <source>
        <dbReference type="Pfam" id="PF00593"/>
    </source>
</evidence>
<comment type="subcellular location">
    <subcellularLocation>
        <location evidence="1 8">Cell outer membrane</location>
        <topology evidence="1 8">Multi-pass membrane protein</topology>
    </subcellularLocation>
</comment>
<evidence type="ECO:0000256" key="11">
    <source>
        <dbReference type="SAM" id="SignalP"/>
    </source>
</evidence>
<dbReference type="OrthoDB" id="9760494at2"/>
<keyword evidence="15" id="KW-1185">Reference proteome</keyword>
<feature type="signal peptide" evidence="11">
    <location>
        <begin position="1"/>
        <end position="19"/>
    </location>
</feature>
<keyword evidence="14" id="KW-0675">Receptor</keyword>
<feature type="domain" description="TonB-dependent receptor-like beta-barrel" evidence="12">
    <location>
        <begin position="199"/>
        <end position="598"/>
    </location>
</feature>
<evidence type="ECO:0000256" key="10">
    <source>
        <dbReference type="SAM" id="MobiDB-lite"/>
    </source>
</evidence>
<dbReference type="InterPro" id="IPR037066">
    <property type="entry name" value="Plug_dom_sf"/>
</dbReference>
<evidence type="ECO:0000256" key="1">
    <source>
        <dbReference type="ARBA" id="ARBA00004571"/>
    </source>
</evidence>
<proteinExistence type="inferred from homology"/>
<dbReference type="PANTHER" id="PTHR30069">
    <property type="entry name" value="TONB-DEPENDENT OUTER MEMBRANE RECEPTOR"/>
    <property type="match status" value="1"/>
</dbReference>
<dbReference type="Pfam" id="PF07715">
    <property type="entry name" value="Plug"/>
    <property type="match status" value="1"/>
</dbReference>
<evidence type="ECO:0000256" key="3">
    <source>
        <dbReference type="ARBA" id="ARBA00022452"/>
    </source>
</evidence>
<feature type="chain" id="PRO_5019356046" evidence="11">
    <location>
        <begin position="20"/>
        <end position="634"/>
    </location>
</feature>
<evidence type="ECO:0000256" key="2">
    <source>
        <dbReference type="ARBA" id="ARBA00022448"/>
    </source>
</evidence>
<keyword evidence="6 8" id="KW-0472">Membrane</keyword>
<evidence type="ECO:0000256" key="7">
    <source>
        <dbReference type="ARBA" id="ARBA00023237"/>
    </source>
</evidence>
<sequence length="634" mass="69127">MQRSLVVAVSLLASGQLLAANELQTVKVSGATSTSLARELPVGAVILDRHTLNSLPASDLSEILDTVGGLQASQLYGINGSGASLDLLGFGATGNQNTLILLNGRRLSGIDLGSPNLTGIPLAAIERIEILPGAGAALYGNGATGGTINIVTRQRYEQSAGLEVSSGSYNALGGQFHATGKRDRISGALASQSLISDGYRDNNDTRNHSVFGDLRYQGEGFQAYFTATGEQQSLGLPGGRTIDASQNQFRDDPQGTSTPLDEAEQDNYWLMPGIRIALGDQSALTLDVSRRRQHQDFDYVSSSSFGDTRVDSYSVTPKLEGQSATGSAVHNWTLGVDLYEYDYRSITSFGNRDLEQSQRAWYIHDLISLTPKFSISAGARKLDSTLSGEGANKDQDGEMYEGGLRYTFTGNLALFAGAQRSVRIANLDELSPFNPPVDPQTGKTYTVGASWSQGFQYSTLTLWRSEIDNEILFDPATFTNRNLDDPTVHKGISINSRWQVDKDLTFTANASAQQARFDGGQYSGNDVPLVPEHTMALIADWQALRWLSAQLSHRYVGDRHYDGDLANQYTKLEHYRTTDLQLTARYRGLYLRAGAYNLENHQVADYGNYNATTNSATLYPLPERHYRIAVGFEL</sequence>
<dbReference type="AlphaFoldDB" id="A0A418XVL6"/>
<evidence type="ECO:0000259" key="13">
    <source>
        <dbReference type="Pfam" id="PF07715"/>
    </source>
</evidence>
<dbReference type="GO" id="GO:0009279">
    <property type="term" value="C:cell outer membrane"/>
    <property type="evidence" value="ECO:0007669"/>
    <property type="project" value="UniProtKB-SubCell"/>
</dbReference>
<reference evidence="14 15" key="1">
    <citation type="submission" date="2018-09" db="EMBL/GenBank/DDBJ databases">
        <title>Alcanivorax profundi sp. nov., isolated from 1000 m-depth seawater of the Mariana Trench.</title>
        <authorList>
            <person name="Liu J."/>
        </authorList>
    </citation>
    <scope>NUCLEOTIDE SEQUENCE [LARGE SCALE GENOMIC DNA]</scope>
    <source>
        <strain evidence="14 15">MTEO17</strain>
    </source>
</reference>
<keyword evidence="5 9" id="KW-0798">TonB box</keyword>
<gene>
    <name evidence="14" type="ORF">D4A39_13205</name>
</gene>
<dbReference type="Pfam" id="PF00593">
    <property type="entry name" value="TonB_dep_Rec_b-barrel"/>
    <property type="match status" value="1"/>
</dbReference>
<name>A0A418XVL6_9GAMM</name>
<dbReference type="InterPro" id="IPR000531">
    <property type="entry name" value="Beta-barrel_TonB"/>
</dbReference>
<comment type="caution">
    <text evidence="14">The sequence shown here is derived from an EMBL/GenBank/DDBJ whole genome shotgun (WGS) entry which is preliminary data.</text>
</comment>
<dbReference type="SUPFAM" id="SSF56935">
    <property type="entry name" value="Porins"/>
    <property type="match status" value="1"/>
</dbReference>
<feature type="domain" description="TonB-dependent receptor plug" evidence="13">
    <location>
        <begin position="38"/>
        <end position="147"/>
    </location>
</feature>
<feature type="compositionally biased region" description="Polar residues" evidence="10">
    <location>
        <begin position="243"/>
        <end position="259"/>
    </location>
</feature>
<keyword evidence="2 8" id="KW-0813">Transport</keyword>
<protein>
    <submittedName>
        <fullName evidence="14">TonB-dependent receptor</fullName>
    </submittedName>
</protein>
<feature type="region of interest" description="Disordered" evidence="10">
    <location>
        <begin position="237"/>
        <end position="262"/>
    </location>
</feature>
<accession>A0A418XVL6</accession>
<dbReference type="EMBL" id="QYYA01000004">
    <property type="protein sequence ID" value="RJG16772.1"/>
    <property type="molecule type" value="Genomic_DNA"/>
</dbReference>
<dbReference type="RefSeq" id="WP_119918333.1">
    <property type="nucleotide sequence ID" value="NZ_QYYA01000004.1"/>
</dbReference>